<proteinExistence type="predicted"/>
<dbReference type="EnsemblPlants" id="KEH15319">
    <property type="protein sequence ID" value="KEH15319"/>
    <property type="gene ID" value="MTR_1388s0010"/>
</dbReference>
<name>A0A072TCP9_MEDTR</name>
<sequence length="71" mass="8319">MAQSNMSLKELVSVRRKMHESIDNYLNRFRLLKTICFTSVPEHELVEMAAGGVDYSVRKKLDTQYLRDMHS</sequence>
<protein>
    <recommendedName>
        <fullName evidence="4">Retrotransposon gag domain-containing protein</fullName>
    </recommendedName>
</protein>
<evidence type="ECO:0000313" key="3">
    <source>
        <dbReference type="Proteomes" id="UP000002051"/>
    </source>
</evidence>
<gene>
    <name evidence="1" type="ORF">MTR_1388s0010</name>
</gene>
<keyword evidence="3" id="KW-1185">Reference proteome</keyword>
<evidence type="ECO:0008006" key="4">
    <source>
        <dbReference type="Google" id="ProtNLM"/>
    </source>
</evidence>
<dbReference type="EMBL" id="KL404112">
    <property type="protein sequence ID" value="KEH15319.1"/>
    <property type="molecule type" value="Genomic_DNA"/>
</dbReference>
<dbReference type="HOGENOM" id="CLU_2747550_0_0_1"/>
<dbReference type="AlphaFoldDB" id="A0A072TCP9"/>
<reference evidence="1 3" key="1">
    <citation type="journal article" date="2011" name="Nature">
        <title>The Medicago genome provides insight into the evolution of rhizobial symbioses.</title>
        <authorList>
            <person name="Young N.D."/>
            <person name="Debelle F."/>
            <person name="Oldroyd G.E."/>
            <person name="Geurts R."/>
            <person name="Cannon S.B."/>
            <person name="Udvardi M.K."/>
            <person name="Benedito V.A."/>
            <person name="Mayer K.F."/>
            <person name="Gouzy J."/>
            <person name="Schoof H."/>
            <person name="Van de Peer Y."/>
            <person name="Proost S."/>
            <person name="Cook D.R."/>
            <person name="Meyers B.C."/>
            <person name="Spannagl M."/>
            <person name="Cheung F."/>
            <person name="De Mita S."/>
            <person name="Krishnakumar V."/>
            <person name="Gundlach H."/>
            <person name="Zhou S."/>
            <person name="Mudge J."/>
            <person name="Bharti A.K."/>
            <person name="Murray J.D."/>
            <person name="Naoumkina M.A."/>
            <person name="Rosen B."/>
            <person name="Silverstein K.A."/>
            <person name="Tang H."/>
            <person name="Rombauts S."/>
            <person name="Zhao P.X."/>
            <person name="Zhou P."/>
            <person name="Barbe V."/>
            <person name="Bardou P."/>
            <person name="Bechner M."/>
            <person name="Bellec A."/>
            <person name="Berger A."/>
            <person name="Berges H."/>
            <person name="Bidwell S."/>
            <person name="Bisseling T."/>
            <person name="Choisne N."/>
            <person name="Couloux A."/>
            <person name="Denny R."/>
            <person name="Deshpande S."/>
            <person name="Dai X."/>
            <person name="Doyle J.J."/>
            <person name="Dudez A.M."/>
            <person name="Farmer A.D."/>
            <person name="Fouteau S."/>
            <person name="Franken C."/>
            <person name="Gibelin C."/>
            <person name="Gish J."/>
            <person name="Goldstein S."/>
            <person name="Gonzalez A.J."/>
            <person name="Green P.J."/>
            <person name="Hallab A."/>
            <person name="Hartog M."/>
            <person name="Hua A."/>
            <person name="Humphray S.J."/>
            <person name="Jeong D.H."/>
            <person name="Jing Y."/>
            <person name="Jocker A."/>
            <person name="Kenton S.M."/>
            <person name="Kim D.J."/>
            <person name="Klee K."/>
            <person name="Lai H."/>
            <person name="Lang C."/>
            <person name="Lin S."/>
            <person name="Macmil S.L."/>
            <person name="Magdelenat G."/>
            <person name="Matthews L."/>
            <person name="McCorrison J."/>
            <person name="Monaghan E.L."/>
            <person name="Mun J.H."/>
            <person name="Najar F.Z."/>
            <person name="Nicholson C."/>
            <person name="Noirot C."/>
            <person name="O'Bleness M."/>
            <person name="Paule C.R."/>
            <person name="Poulain J."/>
            <person name="Prion F."/>
            <person name="Qin B."/>
            <person name="Qu C."/>
            <person name="Retzel E.F."/>
            <person name="Riddle C."/>
            <person name="Sallet E."/>
            <person name="Samain S."/>
            <person name="Samson N."/>
            <person name="Sanders I."/>
            <person name="Saurat O."/>
            <person name="Scarpelli C."/>
            <person name="Schiex T."/>
            <person name="Segurens B."/>
            <person name="Severin A.J."/>
            <person name="Sherrier D.J."/>
            <person name="Shi R."/>
            <person name="Sims S."/>
            <person name="Singer S.R."/>
            <person name="Sinharoy S."/>
            <person name="Sterck L."/>
            <person name="Viollet A."/>
            <person name="Wang B.B."/>
            <person name="Wang K."/>
            <person name="Wang M."/>
            <person name="Wang X."/>
            <person name="Warfsmann J."/>
            <person name="Weissenbach J."/>
            <person name="White D.D."/>
            <person name="White J.D."/>
            <person name="Wiley G.B."/>
            <person name="Wincker P."/>
            <person name="Xing Y."/>
            <person name="Yang L."/>
            <person name="Yao Z."/>
            <person name="Ying F."/>
            <person name="Zhai J."/>
            <person name="Zhou L."/>
            <person name="Zuber A."/>
            <person name="Denarie J."/>
            <person name="Dixon R.A."/>
            <person name="May G.D."/>
            <person name="Schwartz D.C."/>
            <person name="Rogers J."/>
            <person name="Quetier F."/>
            <person name="Town C.D."/>
            <person name="Roe B.A."/>
        </authorList>
    </citation>
    <scope>NUCLEOTIDE SEQUENCE [LARGE SCALE GENOMIC DNA]</scope>
    <source>
        <strain evidence="1">A17</strain>
        <strain evidence="2 3">cv. Jemalong A17</strain>
    </source>
</reference>
<organism evidence="1 3">
    <name type="scientific">Medicago truncatula</name>
    <name type="common">Barrel medic</name>
    <name type="synonym">Medicago tribuloides</name>
    <dbReference type="NCBI Taxonomy" id="3880"/>
    <lineage>
        <taxon>Eukaryota</taxon>
        <taxon>Viridiplantae</taxon>
        <taxon>Streptophyta</taxon>
        <taxon>Embryophyta</taxon>
        <taxon>Tracheophyta</taxon>
        <taxon>Spermatophyta</taxon>
        <taxon>Magnoliopsida</taxon>
        <taxon>eudicotyledons</taxon>
        <taxon>Gunneridae</taxon>
        <taxon>Pentapetalae</taxon>
        <taxon>rosids</taxon>
        <taxon>fabids</taxon>
        <taxon>Fabales</taxon>
        <taxon>Fabaceae</taxon>
        <taxon>Papilionoideae</taxon>
        <taxon>50 kb inversion clade</taxon>
        <taxon>NPAAA clade</taxon>
        <taxon>Hologalegina</taxon>
        <taxon>IRL clade</taxon>
        <taxon>Trifolieae</taxon>
        <taxon>Medicago</taxon>
    </lineage>
</organism>
<dbReference type="Proteomes" id="UP000002051">
    <property type="component" value="Unassembled WGS sequence"/>
</dbReference>
<accession>A0A072TCP9</accession>
<feature type="non-terminal residue" evidence="1">
    <location>
        <position position="71"/>
    </location>
</feature>
<reference evidence="1 3" key="2">
    <citation type="journal article" date="2014" name="BMC Genomics">
        <title>An improved genome release (version Mt4.0) for the model legume Medicago truncatula.</title>
        <authorList>
            <person name="Tang H."/>
            <person name="Krishnakumar V."/>
            <person name="Bidwell S."/>
            <person name="Rosen B."/>
            <person name="Chan A."/>
            <person name="Zhou S."/>
            <person name="Gentzbittel L."/>
            <person name="Childs K.L."/>
            <person name="Yandell M."/>
            <person name="Gundlach H."/>
            <person name="Mayer K.F."/>
            <person name="Schwartz D.C."/>
            <person name="Town C.D."/>
        </authorList>
    </citation>
    <scope>GENOME REANNOTATION</scope>
    <source>
        <strain evidence="1">A17</strain>
        <strain evidence="2 3">cv. Jemalong A17</strain>
    </source>
</reference>
<evidence type="ECO:0000313" key="2">
    <source>
        <dbReference type="EnsemblPlants" id="KEH15319"/>
    </source>
</evidence>
<evidence type="ECO:0000313" key="1">
    <source>
        <dbReference type="EMBL" id="KEH15319.1"/>
    </source>
</evidence>
<reference evidence="2" key="3">
    <citation type="submission" date="2015-06" db="UniProtKB">
        <authorList>
            <consortium name="EnsemblPlants"/>
        </authorList>
    </citation>
    <scope>IDENTIFICATION</scope>
    <source>
        <strain evidence="2">cv. Jemalong A17</strain>
    </source>
</reference>